<feature type="compositionally biased region" description="Pro residues" evidence="1">
    <location>
        <begin position="1540"/>
        <end position="1549"/>
    </location>
</feature>
<feature type="compositionally biased region" description="Polar residues" evidence="1">
    <location>
        <begin position="1511"/>
        <end position="1524"/>
    </location>
</feature>
<evidence type="ECO:0000256" key="1">
    <source>
        <dbReference type="SAM" id="MobiDB-lite"/>
    </source>
</evidence>
<feature type="region of interest" description="Disordered" evidence="1">
    <location>
        <begin position="460"/>
        <end position="632"/>
    </location>
</feature>
<feature type="compositionally biased region" description="Low complexity" evidence="1">
    <location>
        <begin position="1177"/>
        <end position="1196"/>
    </location>
</feature>
<feature type="compositionally biased region" description="Pro residues" evidence="1">
    <location>
        <begin position="619"/>
        <end position="632"/>
    </location>
</feature>
<proteinExistence type="predicted"/>
<feature type="region of interest" description="Disordered" evidence="1">
    <location>
        <begin position="1315"/>
        <end position="1370"/>
    </location>
</feature>
<feature type="compositionally biased region" description="Low complexity" evidence="1">
    <location>
        <begin position="79"/>
        <end position="113"/>
    </location>
</feature>
<feature type="region of interest" description="Disordered" evidence="1">
    <location>
        <begin position="741"/>
        <end position="954"/>
    </location>
</feature>
<organism evidence="2 3">
    <name type="scientific">Collybiopsis confluens</name>
    <dbReference type="NCBI Taxonomy" id="2823264"/>
    <lineage>
        <taxon>Eukaryota</taxon>
        <taxon>Fungi</taxon>
        <taxon>Dikarya</taxon>
        <taxon>Basidiomycota</taxon>
        <taxon>Agaricomycotina</taxon>
        <taxon>Agaricomycetes</taxon>
        <taxon>Agaricomycetidae</taxon>
        <taxon>Agaricales</taxon>
        <taxon>Marasmiineae</taxon>
        <taxon>Omphalotaceae</taxon>
        <taxon>Collybiopsis</taxon>
    </lineage>
</organism>
<feature type="compositionally biased region" description="Basic and acidic residues" evidence="1">
    <location>
        <begin position="1109"/>
        <end position="1120"/>
    </location>
</feature>
<feature type="region of interest" description="Disordered" evidence="1">
    <location>
        <begin position="998"/>
        <end position="1052"/>
    </location>
</feature>
<sequence>MSISSLLRSRPLDPLLLEDGLASGSSSFLSSAPVLGLGQTPESAVVNEIFNNPDAWSVQVPVHEEGNGLAVSVGTGITSGDSMSGSRQSGSSGDAVHASGSSSSKKLKSSMSARHTEGYHLKRKSKLHVEAFTLRPFESRHLVIPYLTSASSISDSSSLSSSITATTPSLNSSLPTISDEDSVGSHAKSLRLSRIPRWRGMRDTNNDYDHDEKNRATDSFSLMELMEPSNALSPEAGERMSILWSHQNIFRAFPTPNGTDFTLGSSVPDSSKSSAGRVAVNSALPLSLSHNMVERRKSVQTTVMKPRRNVPSLTISTTTTRTTKTRRTTVFVVQSPEKSSPATSIAIVSASATWSILDLYGDSPKHTATATASPSPKAVILPKTSGHLHSSFKSSDLQLPPLPALPRLTAPKSAFVSRFTDSTGHTGSGSAKIVELPADFVIPTTTTATNSRPPLLRAKSAKVRGPRKVPHSPLPMPKSIILPKGDDVPPPLPEKDGVAVMMKTKDRDRKSKVRPLPKVPLRLQSPPPPLPVLQIPAVSFPAPTTKTKTKTMESTFAARKPLEKSGSSSSSSSTSTTSITTAVSSLSSSTSTSASTTPPSISVASLVQKVNKSALRSRMPPPPPLSLNSPLPPLPFDTVDALPLIAVTESNAQPQPMEPKAKAQERLALYEMNVKNKALKVTNTDAVKKEKEAPVKIVPIAPVVPKDQQPPTRPDRTPGDSIVSLSPPVLPMMPPPIILPLAPPPSLPTARARAPPAHSQLAPARPSRKDVSSPLPSPNSDRMKALESLPLHTVLSPPSPIKHKPSASESSIRRPEYALDEFGFGPEFGQGKKLSAKKSIRKSSSFSSLPRFLMPDVPLPDASVLAQRSRGRKNSVPSGAVRPPIEEGFLRRTPAPLLRKYEDGYGDLPEKTTSLRGTDDGSDGIGKSESGGGGGSDGGDESVPSASPSMKDLVSNTLQLELDLAPKEPVLKGSSVPIKKANEIEFPTIEMEQPIPPVPALSRVSEGYRAPPSPILAHRKGTSLQHTESRPILKTHKKSSSSLSFRPPFVEPPLPDAGVLAKRLIGRKDSISSGTGSGAGSGFRPPFAESASRKNSITRDSRPPFLSQESRKDSITKDTRPYISTTASDTAIPSRNPPPEGRPVVLHSTSDMVIPYRPPVTWTSSSSSSSPLRTPASTYSSPSHSRNSSTTSSPAPIIMRRRNGSISVRRPMVDNVPIPDSSVLAQRTRNMASPNTRALNDTIDAFAPSASSAFHSSSSSGNRSDSFSSTGSAGGTPVNVTPLPAPQPVVASGSWVPQIFSRLADPEASRTILSEPEIGRSLHSRAGSGTAQVTEQDTTPVVHSHSHSRSNSSTTPSLSRDSPALQVPPNLETVSRALSPGILIRNKAASPVPQSKMHVRFRSIDKHPVPPLVLPSASSVKNSALATEPATPAVTTMGNSNSNSNSSSGSSTRGRPHQRPPPPPLERAETTVVRGRQTSAVPKTPSSSSSSSNRSTASSQRSASVAPVSRHATSGKRSASVTSSHRNRVPVPAASSTPAPALPQPPPLPVGSMDGAMSPSMDNAGSIRGRISPFPSRPVSRVSLYSARVGA</sequence>
<evidence type="ECO:0000313" key="2">
    <source>
        <dbReference type="EMBL" id="KAF5366348.1"/>
    </source>
</evidence>
<feature type="compositionally biased region" description="Low complexity" evidence="1">
    <location>
        <begin position="1251"/>
        <end position="1269"/>
    </location>
</feature>
<protein>
    <submittedName>
        <fullName evidence="2">Uncharacterized protein</fullName>
    </submittedName>
</protein>
<feature type="region of interest" description="Disordered" evidence="1">
    <location>
        <begin position="1069"/>
        <end position="1226"/>
    </location>
</feature>
<gene>
    <name evidence="2" type="ORF">D9757_011464</name>
</gene>
<dbReference type="EMBL" id="JAACJN010000154">
    <property type="protein sequence ID" value="KAF5366348.1"/>
    <property type="molecule type" value="Genomic_DNA"/>
</dbReference>
<feature type="compositionally biased region" description="Basic and acidic residues" evidence="1">
    <location>
        <begin position="493"/>
        <end position="509"/>
    </location>
</feature>
<feature type="compositionally biased region" description="Low complexity" evidence="1">
    <location>
        <begin position="1337"/>
        <end position="1363"/>
    </location>
</feature>
<feature type="compositionally biased region" description="Polar residues" evidence="1">
    <location>
        <begin position="944"/>
        <end position="954"/>
    </location>
</feature>
<feature type="compositionally biased region" description="Low complexity" evidence="1">
    <location>
        <begin position="567"/>
        <end position="605"/>
    </location>
</feature>
<evidence type="ECO:0000313" key="3">
    <source>
        <dbReference type="Proteomes" id="UP000518752"/>
    </source>
</evidence>
<feature type="compositionally biased region" description="Low complexity" evidence="1">
    <location>
        <begin position="1572"/>
        <end position="1583"/>
    </location>
</feature>
<feature type="compositionally biased region" description="Low complexity" evidence="1">
    <location>
        <begin position="1529"/>
        <end position="1539"/>
    </location>
</feature>
<feature type="region of interest" description="Disordered" evidence="1">
    <location>
        <begin position="698"/>
        <end position="727"/>
    </location>
</feature>
<keyword evidence="3" id="KW-1185">Reference proteome</keyword>
<name>A0A8H5GJW1_9AGAR</name>
<reference evidence="2 3" key="1">
    <citation type="journal article" date="2020" name="ISME J.">
        <title>Uncovering the hidden diversity of litter-decomposition mechanisms in mushroom-forming fungi.</title>
        <authorList>
            <person name="Floudas D."/>
            <person name="Bentzer J."/>
            <person name="Ahren D."/>
            <person name="Johansson T."/>
            <person name="Persson P."/>
            <person name="Tunlid A."/>
        </authorList>
    </citation>
    <scope>NUCLEOTIDE SEQUENCE [LARGE SCALE GENOMIC DNA]</scope>
    <source>
        <strain evidence="2 3">CBS 406.79</strain>
    </source>
</reference>
<comment type="caution">
    <text evidence="2">The sequence shown here is derived from an EMBL/GenBank/DDBJ whole genome shotgun (WGS) entry which is preliminary data.</text>
</comment>
<feature type="compositionally biased region" description="Polar residues" evidence="1">
    <location>
        <begin position="1327"/>
        <end position="1336"/>
    </location>
</feature>
<feature type="region of interest" description="Disordered" evidence="1">
    <location>
        <begin position="1251"/>
        <end position="1285"/>
    </location>
</feature>
<feature type="compositionally biased region" description="Basic residues" evidence="1">
    <location>
        <begin position="460"/>
        <end position="470"/>
    </location>
</feature>
<feature type="region of interest" description="Disordered" evidence="1">
    <location>
        <begin position="1420"/>
        <end position="1591"/>
    </location>
</feature>
<feature type="region of interest" description="Disordered" evidence="1">
    <location>
        <begin position="72"/>
        <end position="119"/>
    </location>
</feature>
<feature type="compositionally biased region" description="Low complexity" evidence="1">
    <location>
        <begin position="1479"/>
        <end position="1506"/>
    </location>
</feature>
<feature type="compositionally biased region" description="Low complexity" evidence="1">
    <location>
        <begin position="1438"/>
        <end position="1451"/>
    </location>
</feature>
<accession>A0A8H5GJW1</accession>
<feature type="compositionally biased region" description="Polar residues" evidence="1">
    <location>
        <begin position="1122"/>
        <end position="1133"/>
    </location>
</feature>
<dbReference type="Proteomes" id="UP000518752">
    <property type="component" value="Unassembled WGS sequence"/>
</dbReference>
<dbReference type="OrthoDB" id="3002189at2759"/>
<feature type="compositionally biased region" description="Low complexity" evidence="1">
    <location>
        <begin position="748"/>
        <end position="757"/>
    </location>
</feature>